<accession>A0A645A7X4</accession>
<reference evidence="1" key="1">
    <citation type="submission" date="2019-08" db="EMBL/GenBank/DDBJ databases">
        <authorList>
            <person name="Kucharzyk K."/>
            <person name="Murdoch R.W."/>
            <person name="Higgins S."/>
            <person name="Loffler F."/>
        </authorList>
    </citation>
    <scope>NUCLEOTIDE SEQUENCE</scope>
</reference>
<sequence>MPATTAGHWLRAVTLLNAGWLARPAARIILILANGRNENLCQKIQGALNGKTPKWQNGKMSLNITMTKEISAVTRPEHHAGQTARLPATRSVLRQAAIHPAGRIAIRPVDQIAIQAAALPATRDAHRHAARVTVTPDGAAHAIATLAIVTRVSAAPLAPVILTVGLVNATLIIKPYNYMKNTLLCIRQERILSFSLVRAVCFPVM</sequence>
<gene>
    <name evidence="1" type="ORF">SDC9_95998</name>
</gene>
<organism evidence="1">
    <name type="scientific">bioreactor metagenome</name>
    <dbReference type="NCBI Taxonomy" id="1076179"/>
    <lineage>
        <taxon>unclassified sequences</taxon>
        <taxon>metagenomes</taxon>
        <taxon>ecological metagenomes</taxon>
    </lineage>
</organism>
<dbReference type="AlphaFoldDB" id="A0A645A7X4"/>
<comment type="caution">
    <text evidence="1">The sequence shown here is derived from an EMBL/GenBank/DDBJ whole genome shotgun (WGS) entry which is preliminary data.</text>
</comment>
<dbReference type="EMBL" id="VSSQ01012451">
    <property type="protein sequence ID" value="MPM49270.1"/>
    <property type="molecule type" value="Genomic_DNA"/>
</dbReference>
<evidence type="ECO:0000313" key="1">
    <source>
        <dbReference type="EMBL" id="MPM49270.1"/>
    </source>
</evidence>
<proteinExistence type="predicted"/>
<name>A0A645A7X4_9ZZZZ</name>
<protein>
    <submittedName>
        <fullName evidence="1">Uncharacterized protein</fullName>
    </submittedName>
</protein>